<feature type="transmembrane region" description="Helical" evidence="9">
    <location>
        <begin position="219"/>
        <end position="242"/>
    </location>
</feature>
<proteinExistence type="inferred from homology"/>
<comment type="similarity">
    <text evidence="8">Belongs to the LAMP family.</text>
</comment>
<dbReference type="InParanoid" id="A0A672I7B1"/>
<dbReference type="Proteomes" id="UP000472267">
    <property type="component" value="Chromosome 23"/>
</dbReference>
<feature type="disulfide bond" evidence="8">
    <location>
        <begin position="174"/>
        <end position="211"/>
    </location>
</feature>
<evidence type="ECO:0000256" key="8">
    <source>
        <dbReference type="PROSITE-ProRule" id="PRU00740"/>
    </source>
</evidence>
<dbReference type="Pfam" id="PF01299">
    <property type="entry name" value="Lamp2-like_luminal"/>
    <property type="match status" value="1"/>
</dbReference>
<dbReference type="InterPro" id="IPR002000">
    <property type="entry name" value="Lysosome-assoc_membr_glycop"/>
</dbReference>
<dbReference type="AlphaFoldDB" id="A0A672I7B1"/>
<evidence type="ECO:0000256" key="3">
    <source>
        <dbReference type="ARBA" id="ARBA00022729"/>
    </source>
</evidence>
<dbReference type="RefSeq" id="XP_029939344.1">
    <property type="nucleotide sequence ID" value="XM_030083484.1"/>
</dbReference>
<accession>A0A672I7B1</accession>
<keyword evidence="6 8" id="KW-0472">Membrane</keyword>
<name>A0A672I7B1_SALFA</name>
<dbReference type="PROSITE" id="PS51407">
    <property type="entry name" value="LAMP_3"/>
    <property type="match status" value="1"/>
</dbReference>
<evidence type="ECO:0000313" key="12">
    <source>
        <dbReference type="Ensembl" id="ENSSFAP00005037072.1"/>
    </source>
</evidence>
<evidence type="ECO:0000256" key="1">
    <source>
        <dbReference type="ARBA" id="ARBA00004530"/>
    </source>
</evidence>
<feature type="signal peptide" evidence="10">
    <location>
        <begin position="1"/>
        <end position="24"/>
    </location>
</feature>
<keyword evidence="2 8" id="KW-0812">Transmembrane</keyword>
<gene>
    <name evidence="12" type="primary">lamp3</name>
</gene>
<keyword evidence="13" id="KW-1185">Reference proteome</keyword>
<feature type="domain" description="Lysosome-associated membrane glycoprotein 2-like luminal" evidence="11">
    <location>
        <begin position="55"/>
        <end position="200"/>
    </location>
</feature>
<evidence type="ECO:0000256" key="7">
    <source>
        <dbReference type="ARBA" id="ARBA00023180"/>
    </source>
</evidence>
<comment type="caution">
    <text evidence="8">Lacks conserved residue(s) required for the propagation of feature annotation.</text>
</comment>
<keyword evidence="7" id="KW-0325">Glycoprotein</keyword>
<dbReference type="GO" id="GO:0072594">
    <property type="term" value="P:establishment of protein localization to organelle"/>
    <property type="evidence" value="ECO:0007669"/>
    <property type="project" value="TreeGrafter"/>
</dbReference>
<evidence type="ECO:0000256" key="4">
    <source>
        <dbReference type="ARBA" id="ARBA00022753"/>
    </source>
</evidence>
<evidence type="ECO:0000256" key="10">
    <source>
        <dbReference type="SAM" id="SignalP"/>
    </source>
</evidence>
<keyword evidence="8" id="KW-1015">Disulfide bond</keyword>
<keyword evidence="4" id="KW-0967">Endosome</keyword>
<evidence type="ECO:0000259" key="11">
    <source>
        <dbReference type="Pfam" id="PF01299"/>
    </source>
</evidence>
<dbReference type="GO" id="GO:0005765">
    <property type="term" value="C:lysosomal membrane"/>
    <property type="evidence" value="ECO:0007669"/>
    <property type="project" value="UniProtKB-SubCell"/>
</dbReference>
<reference evidence="12" key="3">
    <citation type="submission" date="2025-09" db="UniProtKB">
        <authorList>
            <consortium name="Ensembl"/>
        </authorList>
    </citation>
    <scope>IDENTIFICATION</scope>
</reference>
<comment type="subcellular location">
    <subcellularLocation>
        <location evidence="1">Endosome membrane</location>
        <topology evidence="1">Single-pass type I membrane protein</topology>
    </subcellularLocation>
    <subcellularLocation>
        <location evidence="8">Lysosome membrane</location>
        <topology evidence="8">Single-pass type I membrane protein</topology>
    </subcellularLocation>
</comment>
<feature type="chain" id="PRO_5025342974" description="Lysosome-associated membrane glycoprotein 2-like luminal domain-containing protein" evidence="10">
    <location>
        <begin position="25"/>
        <end position="253"/>
    </location>
</feature>
<dbReference type="Gene3D" id="2.40.160.110">
    <property type="match status" value="1"/>
</dbReference>
<reference evidence="12" key="2">
    <citation type="submission" date="2025-08" db="UniProtKB">
        <authorList>
            <consortium name="Ensembl"/>
        </authorList>
    </citation>
    <scope>IDENTIFICATION</scope>
</reference>
<organism evidence="12 13">
    <name type="scientific">Salarias fasciatus</name>
    <name type="common">Jewelled blenny</name>
    <name type="synonym">Blennius fasciatus</name>
    <dbReference type="NCBI Taxonomy" id="181472"/>
    <lineage>
        <taxon>Eukaryota</taxon>
        <taxon>Metazoa</taxon>
        <taxon>Chordata</taxon>
        <taxon>Craniata</taxon>
        <taxon>Vertebrata</taxon>
        <taxon>Euteleostomi</taxon>
        <taxon>Actinopterygii</taxon>
        <taxon>Neopterygii</taxon>
        <taxon>Teleostei</taxon>
        <taxon>Neoteleostei</taxon>
        <taxon>Acanthomorphata</taxon>
        <taxon>Ovalentaria</taxon>
        <taxon>Blenniimorphae</taxon>
        <taxon>Blenniiformes</taxon>
        <taxon>Blennioidei</taxon>
        <taxon>Blenniidae</taxon>
        <taxon>Salariinae</taxon>
        <taxon>Salarias</taxon>
    </lineage>
</organism>
<dbReference type="PANTHER" id="PTHR11506:SF30">
    <property type="entry name" value="LYSOSOME-ASSOCIATED MEMBRANE GLYCOPROTEIN 3"/>
    <property type="match status" value="1"/>
</dbReference>
<protein>
    <recommendedName>
        <fullName evidence="11">Lysosome-associated membrane glycoprotein 2-like luminal domain-containing protein</fullName>
    </recommendedName>
</protein>
<keyword evidence="8" id="KW-0458">Lysosome</keyword>
<dbReference type="OMA" id="GPEVECW"/>
<evidence type="ECO:0000256" key="6">
    <source>
        <dbReference type="ARBA" id="ARBA00023136"/>
    </source>
</evidence>
<keyword evidence="5 9" id="KW-1133">Transmembrane helix</keyword>
<dbReference type="Ensembl" id="ENSSFAT00005038459.1">
    <property type="protein sequence ID" value="ENSSFAP00005037072.1"/>
    <property type="gene ID" value="ENSSFAG00005018657.1"/>
</dbReference>
<dbReference type="GO" id="GO:0031902">
    <property type="term" value="C:late endosome membrane"/>
    <property type="evidence" value="ECO:0007669"/>
    <property type="project" value="TreeGrafter"/>
</dbReference>
<dbReference type="InterPro" id="IPR048528">
    <property type="entry name" value="Lamp2-like_luminal"/>
</dbReference>
<evidence type="ECO:0000313" key="13">
    <source>
        <dbReference type="Proteomes" id="UP000472267"/>
    </source>
</evidence>
<dbReference type="GeneID" id="115381857"/>
<dbReference type="OrthoDB" id="9428839at2759"/>
<evidence type="ECO:0000256" key="9">
    <source>
        <dbReference type="SAM" id="Phobius"/>
    </source>
</evidence>
<keyword evidence="3 10" id="KW-0732">Signal</keyword>
<dbReference type="PRINTS" id="PR00336">
    <property type="entry name" value="LYSASSOCTDMP"/>
</dbReference>
<reference evidence="12" key="1">
    <citation type="submission" date="2019-06" db="EMBL/GenBank/DDBJ databases">
        <authorList>
            <consortium name="Wellcome Sanger Institute Data Sharing"/>
        </authorList>
    </citation>
    <scope>NUCLEOTIDE SEQUENCE [LARGE SCALE GENOMIC DNA]</scope>
</reference>
<dbReference type="PANTHER" id="PTHR11506">
    <property type="entry name" value="LYSOSOME-ASSOCIATED MEMBRANE GLYCOPROTEIN"/>
    <property type="match status" value="1"/>
</dbReference>
<evidence type="ECO:0000256" key="5">
    <source>
        <dbReference type="ARBA" id="ARBA00022989"/>
    </source>
</evidence>
<sequence>MGQIVLTSKSSLLLLLVSIPGVLLQRQESSSHPPLRPAEAQIYQPALQPSESIPPIGTYMLRNQAGEPCVKVTLGVEYIVVEKMKSWYFSMDPTRVGTSGYCTNNLAVLSLMLPHSSAGLQFTFMKEKKTFYVQQLEAHISPQPICEKCANKTYVGLLAQKKLFVTSDGQSFKCASETLLVLSPQLKIKLVPLQMQAFSLPRGAYGTELECWADYNKRVIPIVIGAVVVGLLLIAMLTFLFIKDRRTQDYERL</sequence>
<dbReference type="CTD" id="27074"/>
<evidence type="ECO:0000256" key="2">
    <source>
        <dbReference type="ARBA" id="ARBA00022692"/>
    </source>
</evidence>
<dbReference type="GO" id="GO:0005886">
    <property type="term" value="C:plasma membrane"/>
    <property type="evidence" value="ECO:0007669"/>
    <property type="project" value="TreeGrafter"/>
</dbReference>